<dbReference type="STRING" id="670154.SAMN04488002_1388"/>
<organism evidence="3 4">
    <name type="scientific">Litoreibacter janthinus</name>
    <dbReference type="NCBI Taxonomy" id="670154"/>
    <lineage>
        <taxon>Bacteria</taxon>
        <taxon>Pseudomonadati</taxon>
        <taxon>Pseudomonadota</taxon>
        <taxon>Alphaproteobacteria</taxon>
        <taxon>Rhodobacterales</taxon>
        <taxon>Roseobacteraceae</taxon>
        <taxon>Litoreibacter</taxon>
    </lineage>
</organism>
<keyword evidence="1" id="KW-0812">Transmembrane</keyword>
<evidence type="ECO:0000256" key="1">
    <source>
        <dbReference type="SAM" id="Phobius"/>
    </source>
</evidence>
<reference evidence="4" key="1">
    <citation type="submission" date="2016-10" db="EMBL/GenBank/DDBJ databases">
        <authorList>
            <person name="Varghese N."/>
            <person name="Submissions S."/>
        </authorList>
    </citation>
    <scope>NUCLEOTIDE SEQUENCE [LARGE SCALE GENOMIC DNA]</scope>
    <source>
        <strain evidence="4">DSM 26921</strain>
    </source>
</reference>
<feature type="transmembrane region" description="Helical" evidence="1">
    <location>
        <begin position="157"/>
        <end position="174"/>
    </location>
</feature>
<evidence type="ECO:0000313" key="4">
    <source>
        <dbReference type="Proteomes" id="UP000199658"/>
    </source>
</evidence>
<dbReference type="AlphaFoldDB" id="A0A1I6GFJ3"/>
<proteinExistence type="predicted"/>
<feature type="transmembrane region" description="Helical" evidence="1">
    <location>
        <begin position="213"/>
        <end position="233"/>
    </location>
</feature>
<feature type="transmembrane region" description="Helical" evidence="1">
    <location>
        <begin position="56"/>
        <end position="75"/>
    </location>
</feature>
<evidence type="ECO:0000313" key="3">
    <source>
        <dbReference type="EMBL" id="SFR40900.1"/>
    </source>
</evidence>
<name>A0A1I6GFJ3_9RHOB</name>
<feature type="transmembrane region" description="Helical" evidence="1">
    <location>
        <begin position="30"/>
        <end position="50"/>
    </location>
</feature>
<feature type="transmembrane region" description="Helical" evidence="1">
    <location>
        <begin position="95"/>
        <end position="112"/>
    </location>
</feature>
<feature type="domain" description="Fatty acid desaturase" evidence="2">
    <location>
        <begin position="58"/>
        <end position="311"/>
    </location>
</feature>
<accession>A0A1I6GFJ3</accession>
<keyword evidence="1" id="KW-1133">Transmembrane helix</keyword>
<dbReference type="GO" id="GO:0006629">
    <property type="term" value="P:lipid metabolic process"/>
    <property type="evidence" value="ECO:0007669"/>
    <property type="project" value="InterPro"/>
</dbReference>
<dbReference type="EMBL" id="FOYO01000001">
    <property type="protein sequence ID" value="SFR40900.1"/>
    <property type="molecule type" value="Genomic_DNA"/>
</dbReference>
<dbReference type="InterPro" id="IPR012171">
    <property type="entry name" value="Fatty_acid_desaturase"/>
</dbReference>
<dbReference type="PANTHER" id="PTHR19353:SF73">
    <property type="entry name" value="FATTY ACID DESATURASE"/>
    <property type="match status" value="1"/>
</dbReference>
<dbReference type="Pfam" id="PF00487">
    <property type="entry name" value="FA_desaturase"/>
    <property type="match status" value="1"/>
</dbReference>
<dbReference type="InterPro" id="IPR005804">
    <property type="entry name" value="FA_desaturase_dom"/>
</dbReference>
<sequence>MSNAAAKPRRPAREWVPILKEYREPSFTRSMFELLTTFVPYVFLWATAWWSLAAELYWVTVPSVILIGMLMMRMFAIQHDCGHGAIFKSWAANRWLGRCLGVICIAPAAVWAKKHDVHHATHGNLDRREMGDLLTLTVAEYNAKSPFVKAAYRLYRNPYFLLAFGPFYSFFLEYRLPVRLMDRTEYWISAMGTNFSIAIVLGAIYSFGGWDPILYIFVPSTLIGAFCGVWVFYIQHQFEGVEWDHQGNWSVHDSALYGSSYYVLPGWLNWFSCNVGIHHVHHLYSRIAFYRLPEVLRDHPELAATNRVTFRDSLQCMKLKLWDEDTRRMVNFATADQIANQGTLAPAE</sequence>
<keyword evidence="1" id="KW-0472">Membrane</keyword>
<dbReference type="GO" id="GO:0016717">
    <property type="term" value="F:oxidoreductase activity, acting on paired donors, with oxidation of a pair of donors resulting in the reduction of molecular oxygen to two molecules of water"/>
    <property type="evidence" value="ECO:0007669"/>
    <property type="project" value="TreeGrafter"/>
</dbReference>
<keyword evidence="4" id="KW-1185">Reference proteome</keyword>
<dbReference type="OrthoDB" id="9769653at2"/>
<dbReference type="GO" id="GO:0016020">
    <property type="term" value="C:membrane"/>
    <property type="evidence" value="ECO:0007669"/>
    <property type="project" value="TreeGrafter"/>
</dbReference>
<dbReference type="RefSeq" id="WP_090214190.1">
    <property type="nucleotide sequence ID" value="NZ_FOYO01000001.1"/>
</dbReference>
<gene>
    <name evidence="3" type="ORF">SAMN04488002_1388</name>
</gene>
<dbReference type="PANTHER" id="PTHR19353">
    <property type="entry name" value="FATTY ACID DESATURASE 2"/>
    <property type="match status" value="1"/>
</dbReference>
<feature type="transmembrane region" description="Helical" evidence="1">
    <location>
        <begin position="186"/>
        <end position="207"/>
    </location>
</feature>
<protein>
    <submittedName>
        <fullName evidence="3">Omega-6 fatty acid desaturase (Delta-12 desaturase)</fullName>
    </submittedName>
</protein>
<evidence type="ECO:0000259" key="2">
    <source>
        <dbReference type="Pfam" id="PF00487"/>
    </source>
</evidence>
<dbReference type="Proteomes" id="UP000199658">
    <property type="component" value="Unassembled WGS sequence"/>
</dbReference>